<accession>F1TFW7</accession>
<dbReference type="Gene3D" id="3.40.50.300">
    <property type="entry name" value="P-loop containing nucleotide triphosphate hydrolases"/>
    <property type="match status" value="1"/>
</dbReference>
<name>F1TFW7_9FIRM</name>
<dbReference type="RefSeq" id="WP_004620976.1">
    <property type="nucleotide sequence ID" value="NZ_ACXX02000012.1"/>
</dbReference>
<dbReference type="STRING" id="588581.Cpap_0966"/>
<dbReference type="AlphaFoldDB" id="F1TFW7"/>
<reference evidence="1" key="2">
    <citation type="submission" date="2011-01" db="EMBL/GenBank/DDBJ databases">
        <title>The Non-contiguous Finished genome of Clostridium papyrosolvens.</title>
        <authorList>
            <person name="Lucas S."/>
            <person name="Copeland A."/>
            <person name="Lapidus A."/>
            <person name="Cheng J.-F."/>
            <person name="Goodwin L."/>
            <person name="Pitluck S."/>
            <person name="Misra M."/>
            <person name="Chertkov O."/>
            <person name="Detter J.C."/>
            <person name="Han C."/>
            <person name="Tapia R."/>
            <person name="Land M."/>
            <person name="Hauser L."/>
            <person name="Kyrpides N."/>
            <person name="Ivanova N."/>
            <person name="Pagani I."/>
            <person name="Mouttaki H."/>
            <person name="He Z."/>
            <person name="Zhou J."/>
            <person name="Hemme C.L."/>
            <person name="Woyke T."/>
        </authorList>
    </citation>
    <scope>NUCLEOTIDE SEQUENCE [LARGE SCALE GENOMIC DNA]</scope>
    <source>
        <strain evidence="1">DSM 2782</strain>
    </source>
</reference>
<proteinExistence type="predicted"/>
<organism evidence="1 2">
    <name type="scientific">Ruminiclostridium papyrosolvens DSM 2782</name>
    <dbReference type="NCBI Taxonomy" id="588581"/>
    <lineage>
        <taxon>Bacteria</taxon>
        <taxon>Bacillati</taxon>
        <taxon>Bacillota</taxon>
        <taxon>Clostridia</taxon>
        <taxon>Eubacteriales</taxon>
        <taxon>Oscillospiraceae</taxon>
        <taxon>Ruminiclostridium</taxon>
    </lineage>
</organism>
<evidence type="ECO:0000313" key="2">
    <source>
        <dbReference type="Proteomes" id="UP000003860"/>
    </source>
</evidence>
<dbReference type="SUPFAM" id="SSF52540">
    <property type="entry name" value="P-loop containing nucleoside triphosphate hydrolases"/>
    <property type="match status" value="1"/>
</dbReference>
<dbReference type="PANTHER" id="PTHR37807">
    <property type="entry name" value="OS07G0160300 PROTEIN"/>
    <property type="match status" value="1"/>
</dbReference>
<dbReference type="Proteomes" id="UP000003860">
    <property type="component" value="Unassembled WGS sequence"/>
</dbReference>
<dbReference type="OrthoDB" id="2914911at2"/>
<protein>
    <submittedName>
        <fullName evidence="1">Uncharacterized protein</fullName>
    </submittedName>
</protein>
<reference evidence="1" key="1">
    <citation type="submission" date="2009-07" db="EMBL/GenBank/DDBJ databases">
        <authorList>
            <consortium name="US DOE Joint Genome Institute (JGI-PGF)"/>
            <person name="Lucas S."/>
            <person name="Copeland A."/>
            <person name="Lapidus A."/>
            <person name="Glavina del Rio T."/>
            <person name="Tice H."/>
            <person name="Bruce D."/>
            <person name="Goodwin L."/>
            <person name="Pitluck S."/>
            <person name="Larimer F."/>
            <person name="Land M.L."/>
            <person name="Mouttaki H."/>
            <person name="He Z."/>
            <person name="Zhou J."/>
            <person name="Hemme C.L."/>
        </authorList>
    </citation>
    <scope>NUCLEOTIDE SEQUENCE [LARGE SCALE GENOMIC DNA]</scope>
    <source>
        <strain evidence="1">DSM 2782</strain>
    </source>
</reference>
<dbReference type="EMBL" id="ACXX02000012">
    <property type="protein sequence ID" value="EGD46586.1"/>
    <property type="molecule type" value="Genomic_DNA"/>
</dbReference>
<comment type="caution">
    <text evidence="1">The sequence shown here is derived from an EMBL/GenBank/DDBJ whole genome shotgun (WGS) entry which is preliminary data.</text>
</comment>
<sequence>MGTVYIFRGKAATGKTTLSNMLSQKLLIPVFRKDDIVDALKSSKNIHSESINNEVCYNILYRIIQTNLDLNANFILDIALGDRKNAKAFFERLDFKDNNVLKFFIDCSDENEWKARHLKRLENPLPHQSFKSIEHVVEYYQNADVHPFADEYIIDSSDTLEKSFDIICEIIR</sequence>
<dbReference type="eggNOG" id="ENOG503440N">
    <property type="taxonomic scope" value="Bacteria"/>
</dbReference>
<keyword evidence="2" id="KW-1185">Reference proteome</keyword>
<evidence type="ECO:0000313" key="1">
    <source>
        <dbReference type="EMBL" id="EGD46586.1"/>
    </source>
</evidence>
<dbReference type="PANTHER" id="PTHR37807:SF3">
    <property type="entry name" value="OS07G0160300 PROTEIN"/>
    <property type="match status" value="1"/>
</dbReference>
<dbReference type="Pfam" id="PF13671">
    <property type="entry name" value="AAA_33"/>
    <property type="match status" value="1"/>
</dbReference>
<gene>
    <name evidence="1" type="ORF">Cpap_0966</name>
</gene>
<dbReference type="InterPro" id="IPR027417">
    <property type="entry name" value="P-loop_NTPase"/>
</dbReference>